<dbReference type="Gene3D" id="3.90.550.10">
    <property type="entry name" value="Spore Coat Polysaccharide Biosynthesis Protein SpsA, Chain A"/>
    <property type="match status" value="1"/>
</dbReference>
<dbReference type="Pfam" id="PF00535">
    <property type="entry name" value="Glycos_transf_2"/>
    <property type="match status" value="1"/>
</dbReference>
<comment type="caution">
    <text evidence="2">The sequence shown here is derived from an EMBL/GenBank/DDBJ whole genome shotgun (WGS) entry which is preliminary data.</text>
</comment>
<dbReference type="Proteomes" id="UP000297891">
    <property type="component" value="Unassembled WGS sequence"/>
</dbReference>
<keyword evidence="2" id="KW-0808">Transferase</keyword>
<keyword evidence="3" id="KW-1185">Reference proteome</keyword>
<accession>A0A5F1Z5V1</accession>
<feature type="domain" description="Glycosyltransferase 2-like" evidence="1">
    <location>
        <begin position="5"/>
        <end position="115"/>
    </location>
</feature>
<evidence type="ECO:0000313" key="2">
    <source>
        <dbReference type="EMBL" id="TGK91998.1"/>
    </source>
</evidence>
<dbReference type="PANTHER" id="PTHR43685:SF11">
    <property type="entry name" value="GLYCOSYLTRANSFERASE TAGX-RELATED"/>
    <property type="match status" value="1"/>
</dbReference>
<dbReference type="InterPro" id="IPR001173">
    <property type="entry name" value="Glyco_trans_2-like"/>
</dbReference>
<dbReference type="GO" id="GO:0016740">
    <property type="term" value="F:transferase activity"/>
    <property type="evidence" value="ECO:0007669"/>
    <property type="project" value="UniProtKB-KW"/>
</dbReference>
<organism evidence="2 3">
    <name type="scientific">Leptospira brenneri</name>
    <dbReference type="NCBI Taxonomy" id="2023182"/>
    <lineage>
        <taxon>Bacteria</taxon>
        <taxon>Pseudomonadati</taxon>
        <taxon>Spirochaetota</taxon>
        <taxon>Spirochaetia</taxon>
        <taxon>Leptospirales</taxon>
        <taxon>Leptospiraceae</taxon>
        <taxon>Leptospira</taxon>
    </lineage>
</organism>
<sequence length="300" mass="35215">MPFFSVVIPTYNRAEKLKLTIESVLRQTYGNFELLIMDDGSTDHTESVVNDFKDTRIHYHWAPNSGGPATPRNRGILKAAAPWITFLDADDLWYPNRLFEIEKSIIKNSEIDVFSHNEMLTTPDNQEKRLLQYGPYESDFYRVLLTKGNRLSTSATTIRTSFLIQNELRFNESPDYVIIEDYDLWLRMAFLNAKFLFIQEALGEYIIEDDNISNSIEKIDKNQRNMMREHVYNIQQFDSDRDKLWQDVCLRLDFEKFRSYLRSGKTFQGIQLMLRSLFFNPISFTRIIAVKLTVKLSGVP</sequence>
<protein>
    <submittedName>
        <fullName evidence="2">Glycosyltransferase</fullName>
    </submittedName>
</protein>
<dbReference type="PANTHER" id="PTHR43685">
    <property type="entry name" value="GLYCOSYLTRANSFERASE"/>
    <property type="match status" value="1"/>
</dbReference>
<evidence type="ECO:0000313" key="3">
    <source>
        <dbReference type="Proteomes" id="UP000297891"/>
    </source>
</evidence>
<dbReference type="InterPro" id="IPR029044">
    <property type="entry name" value="Nucleotide-diphossugar_trans"/>
</dbReference>
<reference evidence="2" key="1">
    <citation type="journal article" date="2019" name="PLoS Negl. Trop. Dis.">
        <title>Revisiting the worldwide diversity of Leptospira species in the environment.</title>
        <authorList>
            <person name="Vincent A.T."/>
            <person name="Schiettekatte O."/>
            <person name="Bourhy P."/>
            <person name="Veyrier F.J."/>
            <person name="Picardeau M."/>
        </authorList>
    </citation>
    <scope>NUCLEOTIDE SEQUENCE [LARGE SCALE GENOMIC DNA]</scope>
    <source>
        <strain evidence="2">201800277</strain>
    </source>
</reference>
<name>A0A5F1Z5V1_9LEPT</name>
<dbReference type="EMBL" id="RQFP01000014">
    <property type="protein sequence ID" value="TGK91998.1"/>
    <property type="molecule type" value="Genomic_DNA"/>
</dbReference>
<proteinExistence type="predicted"/>
<dbReference type="AlphaFoldDB" id="A0A5F1Z5V1"/>
<gene>
    <name evidence="2" type="ORF">EHQ30_17610</name>
</gene>
<dbReference type="InterPro" id="IPR050834">
    <property type="entry name" value="Glycosyltransf_2"/>
</dbReference>
<dbReference type="SUPFAM" id="SSF53448">
    <property type="entry name" value="Nucleotide-diphospho-sugar transferases"/>
    <property type="match status" value="1"/>
</dbReference>
<evidence type="ECO:0000259" key="1">
    <source>
        <dbReference type="Pfam" id="PF00535"/>
    </source>
</evidence>
<dbReference type="OrthoDB" id="305760at2"/>
<dbReference type="RefSeq" id="WP_135677271.1">
    <property type="nucleotide sequence ID" value="NZ_RQFP01000014.1"/>
</dbReference>